<reference evidence="7" key="1">
    <citation type="submission" date="2025-08" db="UniProtKB">
        <authorList>
            <consortium name="Ensembl"/>
        </authorList>
    </citation>
    <scope>IDENTIFICATION</scope>
</reference>
<feature type="transmembrane region" description="Helical" evidence="5">
    <location>
        <begin position="50"/>
        <end position="74"/>
    </location>
</feature>
<dbReference type="PROSITE" id="PS50261">
    <property type="entry name" value="G_PROTEIN_RECEP_F2_4"/>
    <property type="match status" value="1"/>
</dbReference>
<keyword evidence="2 5" id="KW-0812">Transmembrane</keyword>
<evidence type="ECO:0000259" key="6">
    <source>
        <dbReference type="PROSITE" id="PS50261"/>
    </source>
</evidence>
<keyword evidence="3 5" id="KW-1133">Transmembrane helix</keyword>
<evidence type="ECO:0000313" key="7">
    <source>
        <dbReference type="Ensembl" id="ENSCCRP00020080542.1"/>
    </source>
</evidence>
<evidence type="ECO:0000256" key="1">
    <source>
        <dbReference type="ARBA" id="ARBA00004141"/>
    </source>
</evidence>
<evidence type="ECO:0000256" key="3">
    <source>
        <dbReference type="ARBA" id="ARBA00022989"/>
    </source>
</evidence>
<evidence type="ECO:0000256" key="2">
    <source>
        <dbReference type="ARBA" id="ARBA00022692"/>
    </source>
</evidence>
<comment type="subcellular location">
    <subcellularLocation>
        <location evidence="1">Membrane</location>
        <topology evidence="1">Multi-pass membrane protein</topology>
    </subcellularLocation>
</comment>
<evidence type="ECO:0000256" key="4">
    <source>
        <dbReference type="ARBA" id="ARBA00023136"/>
    </source>
</evidence>
<evidence type="ECO:0000256" key="5">
    <source>
        <dbReference type="SAM" id="Phobius"/>
    </source>
</evidence>
<name>A0A8C2IJ72_CYPCA</name>
<feature type="transmembrane region" description="Helical" evidence="5">
    <location>
        <begin position="165"/>
        <end position="193"/>
    </location>
</feature>
<protein>
    <recommendedName>
        <fullName evidence="6">G-protein coupled receptors family 2 profile 2 domain-containing protein</fullName>
    </recommendedName>
</protein>
<organism evidence="7 8">
    <name type="scientific">Cyprinus carpio</name>
    <name type="common">Common carp</name>
    <dbReference type="NCBI Taxonomy" id="7962"/>
    <lineage>
        <taxon>Eukaryota</taxon>
        <taxon>Metazoa</taxon>
        <taxon>Chordata</taxon>
        <taxon>Craniata</taxon>
        <taxon>Vertebrata</taxon>
        <taxon>Euteleostomi</taxon>
        <taxon>Actinopterygii</taxon>
        <taxon>Neopterygii</taxon>
        <taxon>Teleostei</taxon>
        <taxon>Ostariophysi</taxon>
        <taxon>Cypriniformes</taxon>
        <taxon>Cyprinidae</taxon>
        <taxon>Cyprininae</taxon>
        <taxon>Cyprinus</taxon>
    </lineage>
</organism>
<keyword evidence="4 5" id="KW-0472">Membrane</keyword>
<dbReference type="Ensembl" id="ENSCCRT00020088246.1">
    <property type="protein sequence ID" value="ENSCCRP00020080542.1"/>
    <property type="gene ID" value="ENSCCRG00020037371.1"/>
</dbReference>
<dbReference type="Gene3D" id="1.20.1070.10">
    <property type="entry name" value="Rhodopsin 7-helix transmembrane proteins"/>
    <property type="match status" value="1"/>
</dbReference>
<evidence type="ECO:0000313" key="8">
    <source>
        <dbReference type="Proteomes" id="UP000694701"/>
    </source>
</evidence>
<dbReference type="PANTHER" id="PTHR12011:SF58">
    <property type="entry name" value="ADHESION G-PROTEIN COUPLED RECEPTOR D2"/>
    <property type="match status" value="1"/>
</dbReference>
<dbReference type="GO" id="GO:0004930">
    <property type="term" value="F:G protein-coupled receptor activity"/>
    <property type="evidence" value="ECO:0007669"/>
    <property type="project" value="InterPro"/>
</dbReference>
<feature type="transmembrane region" description="Helical" evidence="5">
    <location>
        <begin position="20"/>
        <end position="38"/>
    </location>
</feature>
<dbReference type="Proteomes" id="UP000694701">
    <property type="component" value="Unplaced"/>
</dbReference>
<dbReference type="Pfam" id="PF00002">
    <property type="entry name" value="7tm_2"/>
    <property type="match status" value="1"/>
</dbReference>
<dbReference type="InterPro" id="IPR017981">
    <property type="entry name" value="GPCR_2-like_7TM"/>
</dbReference>
<dbReference type="GO" id="GO:0007166">
    <property type="term" value="P:cell surface receptor signaling pathway"/>
    <property type="evidence" value="ECO:0007669"/>
    <property type="project" value="InterPro"/>
</dbReference>
<dbReference type="GO" id="GO:0005886">
    <property type="term" value="C:plasma membrane"/>
    <property type="evidence" value="ECO:0007669"/>
    <property type="project" value="TreeGrafter"/>
</dbReference>
<dbReference type="InterPro" id="IPR000832">
    <property type="entry name" value="GPCR_2_secretin-like"/>
</dbReference>
<dbReference type="AlphaFoldDB" id="A0A8C2IJ72"/>
<feature type="domain" description="G-protein coupled receptors family 2 profile 2" evidence="6">
    <location>
        <begin position="1"/>
        <end position="209"/>
    </location>
</feature>
<feature type="transmembrane region" description="Helical" evidence="5">
    <location>
        <begin position="86"/>
        <end position="104"/>
    </location>
</feature>
<dbReference type="PANTHER" id="PTHR12011">
    <property type="entry name" value="ADHESION G-PROTEIN COUPLED RECEPTOR"/>
    <property type="match status" value="1"/>
</dbReference>
<sequence>MLFTVLDIPKSDRTSVHKNLFVSLTCAQIVLLCSGSAVHNKVACTLVAALMHLFFMAAFSWMLVEGLLLWSKVVSVNLSEDRHIKYYYLIGWGLPALIVTITLASAAGNYSADGHCWLSVQNGVIWAAPVVTPEICVCAIVYTHQYNKIKCFSYHSSAFRAAVKAVLVLLPILGLTWLCGVLVPFSVVMAYVFSFLNSLQVRVFRERWS</sequence>
<accession>A0A8C2IJ72</accession>
<dbReference type="PRINTS" id="PR00249">
    <property type="entry name" value="GPCRSECRETIN"/>
</dbReference>
<feature type="transmembrane region" description="Helical" evidence="5">
    <location>
        <begin position="124"/>
        <end position="144"/>
    </location>
</feature>
<proteinExistence type="predicted"/>
<dbReference type="GO" id="GO:0007189">
    <property type="term" value="P:adenylate cyclase-activating G protein-coupled receptor signaling pathway"/>
    <property type="evidence" value="ECO:0007669"/>
    <property type="project" value="TreeGrafter"/>
</dbReference>